<name>A0A5M6CQP4_9BACT</name>
<proteinExistence type="predicted"/>
<organism evidence="2 3">
    <name type="scientific">Taibaiella lutea</name>
    <dbReference type="NCBI Taxonomy" id="2608001"/>
    <lineage>
        <taxon>Bacteria</taxon>
        <taxon>Pseudomonadati</taxon>
        <taxon>Bacteroidota</taxon>
        <taxon>Chitinophagia</taxon>
        <taxon>Chitinophagales</taxon>
        <taxon>Chitinophagaceae</taxon>
        <taxon>Taibaiella</taxon>
    </lineage>
</organism>
<dbReference type="RefSeq" id="WP_150030835.1">
    <property type="nucleotide sequence ID" value="NZ_VWSH01000001.1"/>
</dbReference>
<feature type="signal peptide" evidence="1">
    <location>
        <begin position="1"/>
        <end position="23"/>
    </location>
</feature>
<comment type="caution">
    <text evidence="2">The sequence shown here is derived from an EMBL/GenBank/DDBJ whole genome shotgun (WGS) entry which is preliminary data.</text>
</comment>
<dbReference type="AlphaFoldDB" id="A0A5M6CQP4"/>
<gene>
    <name evidence="2" type="ORF">F0919_00930</name>
</gene>
<reference evidence="2 3" key="1">
    <citation type="submission" date="2019-09" db="EMBL/GenBank/DDBJ databases">
        <title>Genome sequence and assembly of Taibaiella sp.</title>
        <authorList>
            <person name="Chhetri G."/>
        </authorList>
    </citation>
    <scope>NUCLEOTIDE SEQUENCE [LARGE SCALE GENOMIC DNA]</scope>
    <source>
        <strain evidence="2 3">KVB11</strain>
    </source>
</reference>
<evidence type="ECO:0000313" key="2">
    <source>
        <dbReference type="EMBL" id="KAA5536262.1"/>
    </source>
</evidence>
<evidence type="ECO:0000313" key="3">
    <source>
        <dbReference type="Proteomes" id="UP000323632"/>
    </source>
</evidence>
<sequence length="244" mass="27192">MQKIYLTAMTILAAAFCFNTASAQDDLMQGAKGEAKVEKEKKGFFIQPTSVGLSVGTSGVGLEFCGNLNKRFNLRAGFGYIPKFNYSKTDEIGQYTVKTDYKTQAFQLHFFGDWFVFGPNFHLTAGVAGYMGGKSTARSIPVGDYYYGDININDDPERMGYVESKVSLNTIGLYAGLGWQNLISTNHFGLSLDLGTYYALTRPEVNMSTTGYLVGNETNRQQLADNLKNYRWLPTLQLGFNYKF</sequence>
<feature type="chain" id="PRO_5024361393" description="Outer membrane protein beta-barrel domain-containing protein" evidence="1">
    <location>
        <begin position="24"/>
        <end position="244"/>
    </location>
</feature>
<dbReference type="Gene3D" id="2.40.160.170">
    <property type="match status" value="1"/>
</dbReference>
<evidence type="ECO:0000256" key="1">
    <source>
        <dbReference type="SAM" id="SignalP"/>
    </source>
</evidence>
<protein>
    <recommendedName>
        <fullName evidence="4">Outer membrane protein beta-barrel domain-containing protein</fullName>
    </recommendedName>
</protein>
<keyword evidence="3" id="KW-1185">Reference proteome</keyword>
<evidence type="ECO:0008006" key="4">
    <source>
        <dbReference type="Google" id="ProtNLM"/>
    </source>
</evidence>
<keyword evidence="1" id="KW-0732">Signal</keyword>
<dbReference type="EMBL" id="VWSH01000001">
    <property type="protein sequence ID" value="KAA5536262.1"/>
    <property type="molecule type" value="Genomic_DNA"/>
</dbReference>
<accession>A0A5M6CQP4</accession>
<dbReference type="Proteomes" id="UP000323632">
    <property type="component" value="Unassembled WGS sequence"/>
</dbReference>